<protein>
    <submittedName>
        <fullName evidence="2">DNA-dependent protein kinase catalytic subunit</fullName>
    </submittedName>
</protein>
<dbReference type="AlphaFoldDB" id="A0A8X6LJA0"/>
<reference evidence="2" key="1">
    <citation type="submission" date="2020-07" db="EMBL/GenBank/DDBJ databases">
        <title>Multicomponent nature underlies the extraordinary mechanical properties of spider dragline silk.</title>
        <authorList>
            <person name="Kono N."/>
            <person name="Nakamura H."/>
            <person name="Mori M."/>
            <person name="Yoshida Y."/>
            <person name="Ohtoshi R."/>
            <person name="Malay A.D."/>
            <person name="Moran D.A.P."/>
            <person name="Tomita M."/>
            <person name="Numata K."/>
            <person name="Arakawa K."/>
        </authorList>
    </citation>
    <scope>NUCLEOTIDE SEQUENCE</scope>
</reference>
<gene>
    <name evidence="2" type="primary">PRKDC_2</name>
    <name evidence="2" type="ORF">TNCT_201761</name>
</gene>
<name>A0A8X6LJA0_TRICU</name>
<dbReference type="GO" id="GO:0006303">
    <property type="term" value="P:double-strand break repair via nonhomologous end joining"/>
    <property type="evidence" value="ECO:0007669"/>
    <property type="project" value="InterPro"/>
</dbReference>
<evidence type="ECO:0000313" key="3">
    <source>
        <dbReference type="Proteomes" id="UP000887116"/>
    </source>
</evidence>
<keyword evidence="2" id="KW-0808">Transferase</keyword>
<dbReference type="EMBL" id="BMAO01036411">
    <property type="protein sequence ID" value="GFR10447.1"/>
    <property type="molecule type" value="Genomic_DNA"/>
</dbReference>
<dbReference type="GO" id="GO:0016301">
    <property type="term" value="F:kinase activity"/>
    <property type="evidence" value="ECO:0007669"/>
    <property type="project" value="UniProtKB-KW"/>
</dbReference>
<accession>A0A8X6LJA0</accession>
<organism evidence="2 3">
    <name type="scientific">Trichonephila clavata</name>
    <name type="common">Joro spider</name>
    <name type="synonym">Nephila clavata</name>
    <dbReference type="NCBI Taxonomy" id="2740835"/>
    <lineage>
        <taxon>Eukaryota</taxon>
        <taxon>Metazoa</taxon>
        <taxon>Ecdysozoa</taxon>
        <taxon>Arthropoda</taxon>
        <taxon>Chelicerata</taxon>
        <taxon>Arachnida</taxon>
        <taxon>Araneae</taxon>
        <taxon>Araneomorphae</taxon>
        <taxon>Entelegynae</taxon>
        <taxon>Araneoidea</taxon>
        <taxon>Nephilidae</taxon>
        <taxon>Trichonephila</taxon>
    </lineage>
</organism>
<dbReference type="OrthoDB" id="6426014at2759"/>
<dbReference type="GO" id="GO:0005634">
    <property type="term" value="C:nucleus"/>
    <property type="evidence" value="ECO:0007669"/>
    <property type="project" value="InterPro"/>
</dbReference>
<keyword evidence="3" id="KW-1185">Reference proteome</keyword>
<evidence type="ECO:0000313" key="2">
    <source>
        <dbReference type="EMBL" id="GFR10447.1"/>
    </source>
</evidence>
<dbReference type="Pfam" id="PF08163">
    <property type="entry name" value="DNAPKcs_CC3"/>
    <property type="match status" value="1"/>
</dbReference>
<feature type="domain" description="DNA-dependent protein kinase catalytic subunit CC3" evidence="1">
    <location>
        <begin position="12"/>
        <end position="134"/>
    </location>
</feature>
<proteinExistence type="predicted"/>
<dbReference type="Proteomes" id="UP000887116">
    <property type="component" value="Unassembled WGS sequence"/>
</dbReference>
<evidence type="ECO:0000259" key="1">
    <source>
        <dbReference type="Pfam" id="PF08163"/>
    </source>
</evidence>
<sequence>MNNIKESVSLVTPAKDVLLVKKIAYFKLLELMYQILTKDLLHSKDSQIVESYLGQKPNQGNELSADIIKLSLEFKRTSYEMEPEYKDLLRKLNCAKYNALMTVVSCTQNELKFYNAFLFKENPAKNERIWEELLMLK</sequence>
<comment type="caution">
    <text evidence="2">The sequence shown here is derived from an EMBL/GenBank/DDBJ whole genome shotgun (WGS) entry which is preliminary data.</text>
</comment>
<dbReference type="InterPro" id="IPR012582">
    <property type="entry name" value="DNAPKcs_CC3"/>
</dbReference>
<keyword evidence="2" id="KW-0418">Kinase</keyword>